<sequence>MNKRFSDKSFSDIGGTIVRSVPQNTRKSHSSVWRQFENFCSDLNYILQGSTTLEEISNILMDYGYNMKKVDGSEYKESCVKTMWNVTAKLVQEKFFNEYQISINPFNDLCFKKARNARDAKRRELQAQAHKRKVSSVALTGEELMKIKNLYLEENPDGLQNSYFCYKYLKHSFLGRILLFPDEPKASPE</sequence>
<proteinExistence type="predicted"/>
<evidence type="ECO:0000313" key="2">
    <source>
        <dbReference type="Proteomes" id="UP001168821"/>
    </source>
</evidence>
<dbReference type="Proteomes" id="UP001168821">
    <property type="component" value="Unassembled WGS sequence"/>
</dbReference>
<dbReference type="EMBL" id="JALNTZ010000001">
    <property type="protein sequence ID" value="KAJ3666594.1"/>
    <property type="molecule type" value="Genomic_DNA"/>
</dbReference>
<comment type="caution">
    <text evidence="1">The sequence shown here is derived from an EMBL/GenBank/DDBJ whole genome shotgun (WGS) entry which is preliminary data.</text>
</comment>
<dbReference type="AlphaFoldDB" id="A0AA38MT35"/>
<name>A0AA38MT35_9CUCU</name>
<gene>
    <name evidence="1" type="ORF">Zmor_002031</name>
</gene>
<reference evidence="1" key="1">
    <citation type="journal article" date="2023" name="G3 (Bethesda)">
        <title>Whole genome assemblies of Zophobas morio and Tenebrio molitor.</title>
        <authorList>
            <person name="Kaur S."/>
            <person name="Stinson S.A."/>
            <person name="diCenzo G.C."/>
        </authorList>
    </citation>
    <scope>NUCLEOTIDE SEQUENCE</scope>
    <source>
        <strain evidence="1">QUZm001</strain>
    </source>
</reference>
<keyword evidence="2" id="KW-1185">Reference proteome</keyword>
<organism evidence="1 2">
    <name type="scientific">Zophobas morio</name>
    <dbReference type="NCBI Taxonomy" id="2755281"/>
    <lineage>
        <taxon>Eukaryota</taxon>
        <taxon>Metazoa</taxon>
        <taxon>Ecdysozoa</taxon>
        <taxon>Arthropoda</taxon>
        <taxon>Hexapoda</taxon>
        <taxon>Insecta</taxon>
        <taxon>Pterygota</taxon>
        <taxon>Neoptera</taxon>
        <taxon>Endopterygota</taxon>
        <taxon>Coleoptera</taxon>
        <taxon>Polyphaga</taxon>
        <taxon>Cucujiformia</taxon>
        <taxon>Tenebrionidae</taxon>
        <taxon>Zophobas</taxon>
    </lineage>
</organism>
<evidence type="ECO:0000313" key="1">
    <source>
        <dbReference type="EMBL" id="KAJ3666594.1"/>
    </source>
</evidence>
<protein>
    <submittedName>
        <fullName evidence="1">Uncharacterized protein</fullName>
    </submittedName>
</protein>
<accession>A0AA38MT35</accession>